<evidence type="ECO:0000256" key="1">
    <source>
        <dbReference type="ARBA" id="ARBA00007169"/>
    </source>
</evidence>
<dbReference type="Gene3D" id="3.40.50.1820">
    <property type="entry name" value="alpha/beta hydrolase"/>
    <property type="match status" value="1"/>
</dbReference>
<keyword evidence="7" id="KW-1185">Reference proteome</keyword>
<comment type="caution">
    <text evidence="6">The sequence shown here is derived from an EMBL/GenBank/DDBJ whole genome shotgun (WGS) entry which is preliminary data.</text>
</comment>
<accession>A0A927PKW5</accession>
<feature type="domain" description="Thioesterase TesA-like" evidence="5">
    <location>
        <begin position="24"/>
        <end position="251"/>
    </location>
</feature>
<comment type="catalytic activity">
    <reaction evidence="4">
        <text>a fatty acyl-CoA + H2O = a fatty acid + CoA + H(+)</text>
        <dbReference type="Rhea" id="RHEA:16781"/>
        <dbReference type="ChEBI" id="CHEBI:15377"/>
        <dbReference type="ChEBI" id="CHEBI:15378"/>
        <dbReference type="ChEBI" id="CHEBI:28868"/>
        <dbReference type="ChEBI" id="CHEBI:57287"/>
        <dbReference type="ChEBI" id="CHEBI:77636"/>
    </reaction>
</comment>
<dbReference type="SMART" id="SM00824">
    <property type="entry name" value="PKS_TE"/>
    <property type="match status" value="1"/>
</dbReference>
<dbReference type="EMBL" id="JACYWE010000004">
    <property type="protein sequence ID" value="MBD8506480.1"/>
    <property type="molecule type" value="Genomic_DNA"/>
</dbReference>
<evidence type="ECO:0000256" key="4">
    <source>
        <dbReference type="ARBA" id="ARBA00024293"/>
    </source>
</evidence>
<dbReference type="InterPro" id="IPR012223">
    <property type="entry name" value="TEII"/>
</dbReference>
<evidence type="ECO:0000313" key="7">
    <source>
        <dbReference type="Proteomes" id="UP000642993"/>
    </source>
</evidence>
<dbReference type="AlphaFoldDB" id="A0A927PKW5"/>
<dbReference type="Proteomes" id="UP000642993">
    <property type="component" value="Unassembled WGS sequence"/>
</dbReference>
<sequence>MAFASSPWLRTFKTTPGTPRTDLVCFPPAGGSASAYHGLAKELAPGIAVAAVQYPGRQDRLDDPMIDTIEGTASAIAEAITASRSAGRPLALFGHSMGASVAFETARALHERGAAPAHLIISGRIPPHHPRDTAFHKATDADLITELERLANNPASVQILREVPEIAEMVLPSVRNDYKAVETYHYQSATPSLDCPLTVFVADDDPTVTVEQSREWARHTTGPFDLVTFPGRHFYLDEQTEAVAKNIATVIGG</sequence>
<evidence type="ECO:0000256" key="3">
    <source>
        <dbReference type="ARBA" id="ARBA00022801"/>
    </source>
</evidence>
<evidence type="ECO:0000256" key="2">
    <source>
        <dbReference type="ARBA" id="ARBA00015007"/>
    </source>
</evidence>
<name>A0A927PKW5_9ACTN</name>
<dbReference type="SUPFAM" id="SSF53474">
    <property type="entry name" value="alpha/beta-Hydrolases"/>
    <property type="match status" value="1"/>
</dbReference>
<dbReference type="RefSeq" id="WP_192038954.1">
    <property type="nucleotide sequence ID" value="NZ_JACYWE010000004.1"/>
</dbReference>
<evidence type="ECO:0000259" key="5">
    <source>
        <dbReference type="SMART" id="SM00824"/>
    </source>
</evidence>
<evidence type="ECO:0000313" key="6">
    <source>
        <dbReference type="EMBL" id="MBD8506480.1"/>
    </source>
</evidence>
<keyword evidence="3" id="KW-0378">Hydrolase</keyword>
<gene>
    <name evidence="6" type="ORF">HT102_08285</name>
</gene>
<protein>
    <recommendedName>
        <fullName evidence="2">Thioesterase TesA</fullName>
    </recommendedName>
</protein>
<dbReference type="Pfam" id="PF00975">
    <property type="entry name" value="Thioesterase"/>
    <property type="match status" value="1"/>
</dbReference>
<organism evidence="6 7">
    <name type="scientific">Lolliginicoccus lacisalsi</name>
    <dbReference type="NCBI Taxonomy" id="2742202"/>
    <lineage>
        <taxon>Bacteria</taxon>
        <taxon>Bacillati</taxon>
        <taxon>Actinomycetota</taxon>
        <taxon>Actinomycetes</taxon>
        <taxon>Mycobacteriales</taxon>
        <taxon>Hoyosellaceae</taxon>
        <taxon>Lolliginicoccus</taxon>
    </lineage>
</organism>
<dbReference type="GO" id="GO:0016787">
    <property type="term" value="F:hydrolase activity"/>
    <property type="evidence" value="ECO:0007669"/>
    <property type="project" value="UniProtKB-KW"/>
</dbReference>
<dbReference type="InterPro" id="IPR029058">
    <property type="entry name" value="AB_hydrolase_fold"/>
</dbReference>
<dbReference type="InterPro" id="IPR001031">
    <property type="entry name" value="Thioesterase"/>
</dbReference>
<proteinExistence type="inferred from homology"/>
<comment type="similarity">
    <text evidence="1">Belongs to the thioesterase family.</text>
</comment>
<dbReference type="PANTHER" id="PTHR11487">
    <property type="entry name" value="THIOESTERASE"/>
    <property type="match status" value="1"/>
</dbReference>
<dbReference type="PANTHER" id="PTHR11487:SF0">
    <property type="entry name" value="S-ACYL FATTY ACID SYNTHASE THIOESTERASE, MEDIUM CHAIN"/>
    <property type="match status" value="1"/>
</dbReference>
<dbReference type="GO" id="GO:0008610">
    <property type="term" value="P:lipid biosynthetic process"/>
    <property type="evidence" value="ECO:0007669"/>
    <property type="project" value="TreeGrafter"/>
</dbReference>
<dbReference type="InterPro" id="IPR020802">
    <property type="entry name" value="TesA-like"/>
</dbReference>
<reference evidence="6" key="1">
    <citation type="submission" date="2020-09" db="EMBL/GenBank/DDBJ databases">
        <title>Hoyosella lacisalsi sp. nov., a halotolerant actinobacterium isolated from soil of Lake Gudzhirganskoe.</title>
        <authorList>
            <person name="Yang Q."/>
            <person name="Guo P.Y."/>
            <person name="Liu S.W."/>
            <person name="Li F.N."/>
            <person name="Sun C.H."/>
        </authorList>
    </citation>
    <scope>NUCLEOTIDE SEQUENCE</scope>
    <source>
        <strain evidence="6">G463</strain>
    </source>
</reference>